<protein>
    <submittedName>
        <fullName evidence="2">Cupin domain-containing protein</fullName>
    </submittedName>
</protein>
<dbReference type="OrthoDB" id="9806121at2"/>
<sequence length="253" mass="28911">MLRALAAQIRYRKMGWTETGLHGDDENKFEMTGEAWLEQKRGAYSWKAAIQQLTLYKCKPLPEDLDPHSQVAVSKYVNNKSKIMRLDCTELGMVMTIVKSSRDTNGESLEMEWILSPHSGETPIHIHPTAIETYEILSGELEVFKKDKWITARVGEKITIESGEPHTFKNTTDEFVRVYNTHQPAMEFENFFKGLHKFAKSGLVKNGKMNFKSIVGISTLWTNYSKEIVSVKPPAFLMRVLGIYGKMIGLNFK</sequence>
<evidence type="ECO:0000313" key="3">
    <source>
        <dbReference type="Proteomes" id="UP000244225"/>
    </source>
</evidence>
<comment type="caution">
    <text evidence="2">The sequence shown here is derived from an EMBL/GenBank/DDBJ whole genome shotgun (WGS) entry which is preliminary data.</text>
</comment>
<reference evidence="2 3" key="1">
    <citation type="submission" date="2018-04" db="EMBL/GenBank/DDBJ databases">
        <title>Genomic Encyclopedia of Archaeal and Bacterial Type Strains, Phase II (KMG-II): from individual species to whole genera.</title>
        <authorList>
            <person name="Goeker M."/>
        </authorList>
    </citation>
    <scope>NUCLEOTIDE SEQUENCE [LARGE SCALE GENOMIC DNA]</scope>
    <source>
        <strain evidence="2 3">DSM 100162</strain>
    </source>
</reference>
<dbReference type="PANTHER" id="PTHR36440:SF1">
    <property type="entry name" value="PUTATIVE (AFU_ORTHOLOGUE AFUA_8G07350)-RELATED"/>
    <property type="match status" value="1"/>
</dbReference>
<proteinExistence type="predicted"/>
<keyword evidence="3" id="KW-1185">Reference proteome</keyword>
<evidence type="ECO:0000313" key="2">
    <source>
        <dbReference type="EMBL" id="PTX18484.1"/>
    </source>
</evidence>
<dbReference type="InterPro" id="IPR053146">
    <property type="entry name" value="QDO-like"/>
</dbReference>
<dbReference type="InterPro" id="IPR011051">
    <property type="entry name" value="RmlC_Cupin_sf"/>
</dbReference>
<dbReference type="Proteomes" id="UP000244225">
    <property type="component" value="Unassembled WGS sequence"/>
</dbReference>
<name>A0A2T5YGR4_9BACT</name>
<dbReference type="SUPFAM" id="SSF51182">
    <property type="entry name" value="RmlC-like cupins"/>
    <property type="match status" value="1"/>
</dbReference>
<dbReference type="AlphaFoldDB" id="A0A2T5YGR4"/>
<dbReference type="EMBL" id="QBKI01000006">
    <property type="protein sequence ID" value="PTX18484.1"/>
    <property type="molecule type" value="Genomic_DNA"/>
</dbReference>
<dbReference type="InterPro" id="IPR013096">
    <property type="entry name" value="Cupin_2"/>
</dbReference>
<feature type="domain" description="Cupin type-2" evidence="1">
    <location>
        <begin position="113"/>
        <end position="179"/>
    </location>
</feature>
<dbReference type="PANTHER" id="PTHR36440">
    <property type="entry name" value="PUTATIVE (AFU_ORTHOLOGUE AFUA_8G07350)-RELATED"/>
    <property type="match status" value="1"/>
</dbReference>
<gene>
    <name evidence="2" type="ORF">C8N40_106284</name>
</gene>
<accession>A0A2T5YGR4</accession>
<dbReference type="Gene3D" id="2.60.120.10">
    <property type="entry name" value="Jelly Rolls"/>
    <property type="match status" value="1"/>
</dbReference>
<organism evidence="2 3">
    <name type="scientific">Pontibacter mucosus</name>
    <dbReference type="NCBI Taxonomy" id="1649266"/>
    <lineage>
        <taxon>Bacteria</taxon>
        <taxon>Pseudomonadati</taxon>
        <taxon>Bacteroidota</taxon>
        <taxon>Cytophagia</taxon>
        <taxon>Cytophagales</taxon>
        <taxon>Hymenobacteraceae</taxon>
        <taxon>Pontibacter</taxon>
    </lineage>
</organism>
<evidence type="ECO:0000259" key="1">
    <source>
        <dbReference type="Pfam" id="PF07883"/>
    </source>
</evidence>
<dbReference type="InterPro" id="IPR014710">
    <property type="entry name" value="RmlC-like_jellyroll"/>
</dbReference>
<dbReference type="CDD" id="cd02208">
    <property type="entry name" value="cupin_RmlC-like"/>
    <property type="match status" value="1"/>
</dbReference>
<dbReference type="Pfam" id="PF07883">
    <property type="entry name" value="Cupin_2"/>
    <property type="match status" value="1"/>
</dbReference>